<evidence type="ECO:0000313" key="5">
    <source>
        <dbReference type="Proteomes" id="UP000256488"/>
    </source>
</evidence>
<dbReference type="GO" id="GO:0030170">
    <property type="term" value="F:pyridoxal phosphate binding"/>
    <property type="evidence" value="ECO:0007669"/>
    <property type="project" value="InterPro"/>
</dbReference>
<proteinExistence type="inferred from homology"/>
<dbReference type="GO" id="GO:0005737">
    <property type="term" value="C:cytoplasm"/>
    <property type="evidence" value="ECO:0007669"/>
    <property type="project" value="TreeGrafter"/>
</dbReference>
<evidence type="ECO:0000256" key="3">
    <source>
        <dbReference type="RuleBase" id="RU362118"/>
    </source>
</evidence>
<dbReference type="Proteomes" id="UP000256488">
    <property type="component" value="Unassembled WGS sequence"/>
</dbReference>
<dbReference type="GO" id="GO:0019346">
    <property type="term" value="P:transsulfuration"/>
    <property type="evidence" value="ECO:0007669"/>
    <property type="project" value="InterPro"/>
</dbReference>
<dbReference type="Gene3D" id="3.90.1150.10">
    <property type="entry name" value="Aspartate Aminotransferase, domain 1"/>
    <property type="match status" value="1"/>
</dbReference>
<comment type="similarity">
    <text evidence="3">Belongs to the trans-sulfuration enzymes family.</text>
</comment>
<dbReference type="InterPro" id="IPR015422">
    <property type="entry name" value="PyrdxlP-dep_Trfase_small"/>
</dbReference>
<organism evidence="4 5">
    <name type="scientific">Virgibacillus dokdonensis</name>
    <dbReference type="NCBI Taxonomy" id="302167"/>
    <lineage>
        <taxon>Bacteria</taxon>
        <taxon>Bacillati</taxon>
        <taxon>Bacillota</taxon>
        <taxon>Bacilli</taxon>
        <taxon>Bacillales</taxon>
        <taxon>Bacillaceae</taxon>
        <taxon>Virgibacillus</taxon>
    </lineage>
</organism>
<evidence type="ECO:0000256" key="1">
    <source>
        <dbReference type="ARBA" id="ARBA00001933"/>
    </source>
</evidence>
<dbReference type="PANTHER" id="PTHR11808:SF80">
    <property type="entry name" value="CYSTATHIONINE GAMMA-LYASE"/>
    <property type="match status" value="1"/>
</dbReference>
<dbReference type="InterPro" id="IPR000277">
    <property type="entry name" value="Cys/Met-Metab_PyrdxlP-dep_enz"/>
</dbReference>
<dbReference type="SUPFAM" id="SSF53383">
    <property type="entry name" value="PLP-dependent transferases"/>
    <property type="match status" value="1"/>
</dbReference>
<reference evidence="4 5" key="1">
    <citation type="submission" date="2017-05" db="EMBL/GenBank/DDBJ databases">
        <title>Virgibacillus sp. AK90 isolated from a saltern of Kakinada, India.</title>
        <authorList>
            <person name="Gupta V."/>
            <person name="Sidhu C."/>
            <person name="Korpole S."/>
            <person name="Pinnaka A.K."/>
        </authorList>
    </citation>
    <scope>NUCLEOTIDE SEQUENCE [LARGE SCALE GENOMIC DNA]</scope>
    <source>
        <strain evidence="4 5">AK90</strain>
    </source>
</reference>
<dbReference type="InterPro" id="IPR015424">
    <property type="entry name" value="PyrdxlP-dep_Trfase"/>
</dbReference>
<keyword evidence="2 3" id="KW-0663">Pyridoxal phosphate</keyword>
<dbReference type="GO" id="GO:0016846">
    <property type="term" value="F:carbon-sulfur lyase activity"/>
    <property type="evidence" value="ECO:0007669"/>
    <property type="project" value="TreeGrafter"/>
</dbReference>
<protein>
    <recommendedName>
        <fullName evidence="6">Methionine gamma-lyase</fullName>
    </recommendedName>
</protein>
<comment type="caution">
    <text evidence="4">The sequence shown here is derived from an EMBL/GenBank/DDBJ whole genome shotgun (WGS) entry which is preliminary data.</text>
</comment>
<evidence type="ECO:0008006" key="6">
    <source>
        <dbReference type="Google" id="ProtNLM"/>
    </source>
</evidence>
<evidence type="ECO:0000256" key="2">
    <source>
        <dbReference type="ARBA" id="ARBA00022898"/>
    </source>
</evidence>
<dbReference type="AlphaFoldDB" id="A0A3E0WTV0"/>
<evidence type="ECO:0000313" key="4">
    <source>
        <dbReference type="EMBL" id="RFA36268.1"/>
    </source>
</evidence>
<dbReference type="EMBL" id="NFZX01000007">
    <property type="protein sequence ID" value="RFA36268.1"/>
    <property type="molecule type" value="Genomic_DNA"/>
</dbReference>
<dbReference type="PANTHER" id="PTHR11808">
    <property type="entry name" value="TRANS-SULFURATION ENZYME FAMILY MEMBER"/>
    <property type="match status" value="1"/>
</dbReference>
<comment type="cofactor">
    <cofactor evidence="1 3">
        <name>pyridoxal 5'-phosphate</name>
        <dbReference type="ChEBI" id="CHEBI:597326"/>
    </cofactor>
</comment>
<gene>
    <name evidence="4" type="ORF">CAI16_05630</name>
</gene>
<sequence>MDGEKQDVQHVLNQLRFIKLAVSLGDAESLIQHPATMTHAIIPEQDRLQMGITDQLLRLSVGLEAWEDIWEDLDRALNTI</sequence>
<accession>A0A3E0WTV0</accession>
<name>A0A3E0WTV0_9BACI</name>
<dbReference type="Pfam" id="PF01053">
    <property type="entry name" value="Cys_Met_Meta_PP"/>
    <property type="match status" value="1"/>
</dbReference>